<protein>
    <submittedName>
        <fullName evidence="1">Uncharacterized protein</fullName>
    </submittedName>
</protein>
<dbReference type="EMBL" id="CP144548">
    <property type="protein sequence ID" value="WVW86665.1"/>
    <property type="molecule type" value="Genomic_DNA"/>
</dbReference>
<evidence type="ECO:0000313" key="3">
    <source>
        <dbReference type="Proteomes" id="UP000092730"/>
    </source>
</evidence>
<keyword evidence="3" id="KW-1185">Reference proteome</keyword>
<reference evidence="1" key="1">
    <citation type="submission" date="2013-07" db="EMBL/GenBank/DDBJ databases">
        <title>The Genome Sequence of Cryptococcus bestiolae CBS10118.</title>
        <authorList>
            <consortium name="The Broad Institute Genome Sequencing Platform"/>
            <person name="Cuomo C."/>
            <person name="Litvintseva A."/>
            <person name="Chen Y."/>
            <person name="Heitman J."/>
            <person name="Sun S."/>
            <person name="Springer D."/>
            <person name="Dromer F."/>
            <person name="Young S.K."/>
            <person name="Zeng Q."/>
            <person name="Gargeya S."/>
            <person name="Fitzgerald M."/>
            <person name="Abouelleil A."/>
            <person name="Alvarado L."/>
            <person name="Berlin A.M."/>
            <person name="Chapman S.B."/>
            <person name="Dewar J."/>
            <person name="Goldberg J."/>
            <person name="Griggs A."/>
            <person name="Gujja S."/>
            <person name="Hansen M."/>
            <person name="Howarth C."/>
            <person name="Imamovic A."/>
            <person name="Larimer J."/>
            <person name="McCowan C."/>
            <person name="Murphy C."/>
            <person name="Pearson M."/>
            <person name="Priest M."/>
            <person name="Roberts A."/>
            <person name="Saif S."/>
            <person name="Shea T."/>
            <person name="Sykes S."/>
            <person name="Wortman J."/>
            <person name="Nusbaum C."/>
            <person name="Birren B."/>
        </authorList>
    </citation>
    <scope>NUCLEOTIDE SEQUENCE [LARGE SCALE GENOMIC DNA]</scope>
    <source>
        <strain evidence="1">CBS 10118</strain>
    </source>
</reference>
<evidence type="ECO:0000313" key="2">
    <source>
        <dbReference type="EMBL" id="WVW86665.1"/>
    </source>
</evidence>
<reference evidence="2" key="2">
    <citation type="submission" date="2013-07" db="EMBL/GenBank/DDBJ databases">
        <authorList>
            <consortium name="The Broad Institute Genome Sequencing Platform"/>
            <person name="Cuomo C."/>
            <person name="Litvintseva A."/>
            <person name="Chen Y."/>
            <person name="Heitman J."/>
            <person name="Sun S."/>
            <person name="Springer D."/>
            <person name="Dromer F."/>
            <person name="Young S.K."/>
            <person name="Zeng Q."/>
            <person name="Gargeya S."/>
            <person name="Fitzgerald M."/>
            <person name="Abouelleil A."/>
            <person name="Alvarado L."/>
            <person name="Berlin A.M."/>
            <person name="Chapman S.B."/>
            <person name="Dewar J."/>
            <person name="Goldberg J."/>
            <person name="Griggs A."/>
            <person name="Gujja S."/>
            <person name="Hansen M."/>
            <person name="Howarth C."/>
            <person name="Imamovic A."/>
            <person name="Larimer J."/>
            <person name="McCowan C."/>
            <person name="Murphy C."/>
            <person name="Pearson M."/>
            <person name="Priest M."/>
            <person name="Roberts A."/>
            <person name="Saif S."/>
            <person name="Shea T."/>
            <person name="Sykes S."/>
            <person name="Wortman J."/>
            <person name="Nusbaum C."/>
            <person name="Birren B."/>
        </authorList>
    </citation>
    <scope>NUCLEOTIDE SEQUENCE</scope>
    <source>
        <strain evidence="2">CBS 10118</strain>
    </source>
</reference>
<dbReference type="AlphaFoldDB" id="A0A1B9FTX1"/>
<proteinExistence type="predicted"/>
<dbReference type="Proteomes" id="UP000092730">
    <property type="component" value="Chromosome 8"/>
</dbReference>
<reference evidence="2" key="4">
    <citation type="submission" date="2024-02" db="EMBL/GenBank/DDBJ databases">
        <title>Comparative genomics of Cryptococcus and Kwoniella reveals pathogenesis evolution and contrasting modes of karyotype evolution via chromosome fusion or intercentromeric recombination.</title>
        <authorList>
            <person name="Coelho M.A."/>
            <person name="David-Palma M."/>
            <person name="Shea T."/>
            <person name="Bowers K."/>
            <person name="McGinley-Smith S."/>
            <person name="Mohammad A.W."/>
            <person name="Gnirke A."/>
            <person name="Yurkov A.M."/>
            <person name="Nowrousian M."/>
            <person name="Sun S."/>
            <person name="Cuomo C.A."/>
            <person name="Heitman J."/>
        </authorList>
    </citation>
    <scope>NUCLEOTIDE SEQUENCE</scope>
    <source>
        <strain evidence="2">CBS 10118</strain>
    </source>
</reference>
<evidence type="ECO:0000313" key="1">
    <source>
        <dbReference type="EMBL" id="OCF22211.1"/>
    </source>
</evidence>
<dbReference type="VEuPathDB" id="FungiDB:I302_07856"/>
<gene>
    <name evidence="1" type="ORF">I302_07856</name>
    <name evidence="2" type="ORF">I302_108719</name>
</gene>
<name>A0A1B9FTX1_9TREE</name>
<dbReference type="KEGG" id="kbi:30212255"/>
<dbReference type="RefSeq" id="XP_019043281.1">
    <property type="nucleotide sequence ID" value="XM_019194445.1"/>
</dbReference>
<accession>A0A1B9FTX1</accession>
<dbReference type="GeneID" id="30212255"/>
<dbReference type="EMBL" id="KI894025">
    <property type="protein sequence ID" value="OCF22211.1"/>
    <property type="molecule type" value="Genomic_DNA"/>
</dbReference>
<organism evidence="1">
    <name type="scientific">Kwoniella bestiolae CBS 10118</name>
    <dbReference type="NCBI Taxonomy" id="1296100"/>
    <lineage>
        <taxon>Eukaryota</taxon>
        <taxon>Fungi</taxon>
        <taxon>Dikarya</taxon>
        <taxon>Basidiomycota</taxon>
        <taxon>Agaricomycotina</taxon>
        <taxon>Tremellomycetes</taxon>
        <taxon>Tremellales</taxon>
        <taxon>Cryptococcaceae</taxon>
        <taxon>Kwoniella</taxon>
    </lineage>
</organism>
<sequence length="137" mass="14625">MPYIPFLLRSRSSRSSKPQTSAPLASGTCLSHDVAKSIDNLLQSGQLSPPSAVFLTELRYGVARTEDEQALQSAIKELDGLSSGVGTSGSTVDGQTVYAPRCMGSGTAEGRKCARTVREYLSSRKYGTVFEDVSLDD</sequence>
<reference evidence="1" key="3">
    <citation type="submission" date="2014-01" db="EMBL/GenBank/DDBJ databases">
        <title>Evolution of pathogenesis and genome organization in the Tremellales.</title>
        <authorList>
            <person name="Cuomo C."/>
            <person name="Litvintseva A."/>
            <person name="Heitman J."/>
            <person name="Chen Y."/>
            <person name="Sun S."/>
            <person name="Springer D."/>
            <person name="Dromer F."/>
            <person name="Young S."/>
            <person name="Zeng Q."/>
            <person name="Chapman S."/>
            <person name="Gujja S."/>
            <person name="Saif S."/>
            <person name="Birren B."/>
        </authorList>
    </citation>
    <scope>NUCLEOTIDE SEQUENCE</scope>
    <source>
        <strain evidence="1">CBS 10118</strain>
    </source>
</reference>